<evidence type="ECO:0000313" key="1">
    <source>
        <dbReference type="EMBL" id="MBD6616979.1"/>
    </source>
</evidence>
<organism evidence="1 2">
    <name type="scientific">Komarekiella delphini-convector SJRDD-AB1</name>
    <dbReference type="NCBI Taxonomy" id="2593771"/>
    <lineage>
        <taxon>Bacteria</taxon>
        <taxon>Bacillati</taxon>
        <taxon>Cyanobacteriota</taxon>
        <taxon>Cyanophyceae</taxon>
        <taxon>Nostocales</taxon>
        <taxon>Nostocaceae</taxon>
        <taxon>Komarekiella</taxon>
        <taxon>Komarekiella delphini-convector</taxon>
    </lineage>
</organism>
<name>A0AA40VR94_9NOST</name>
<comment type="caution">
    <text evidence="1">The sequence shown here is derived from an EMBL/GenBank/DDBJ whole genome shotgun (WGS) entry which is preliminary data.</text>
</comment>
<keyword evidence="2" id="KW-1185">Reference proteome</keyword>
<dbReference type="EMBL" id="VJXY01000014">
    <property type="protein sequence ID" value="MBD6616979.1"/>
    <property type="molecule type" value="Genomic_DNA"/>
</dbReference>
<dbReference type="RefSeq" id="WP_191758221.1">
    <property type="nucleotide sequence ID" value="NZ_VJXY01000014.1"/>
</dbReference>
<dbReference type="Proteomes" id="UP001165986">
    <property type="component" value="Unassembled WGS sequence"/>
</dbReference>
<dbReference type="AlphaFoldDB" id="A0AA40VR94"/>
<protein>
    <recommendedName>
        <fullName evidence="3">DUF2281 domain-containing protein</fullName>
    </recommendedName>
</protein>
<sequence length="86" mass="9987">MSKELNEVKELAKQLTPDEQLQLIAYLTQKLQRCEIKRKPSRNLMEFAGIAPNLMGGMDAQEYVRRIRSGEPLDPEIEEMQPNKQE</sequence>
<gene>
    <name evidence="1" type="ORF">FNW02_14355</name>
</gene>
<evidence type="ECO:0008006" key="3">
    <source>
        <dbReference type="Google" id="ProtNLM"/>
    </source>
</evidence>
<accession>A0AA40VR94</accession>
<evidence type="ECO:0000313" key="2">
    <source>
        <dbReference type="Proteomes" id="UP001165986"/>
    </source>
</evidence>
<reference evidence="1" key="1">
    <citation type="submission" date="2019-07" db="EMBL/GenBank/DDBJ databases">
        <title>Toxilogical consequences of a new and cryptic species of cyanobacteria (Komarekiella delphini-convector) recovered from the epidermis of a bottlenose dolphin and 1500 ft. in the air.</title>
        <authorList>
            <person name="Brown A.O."/>
            <person name="Dvorak P."/>
            <person name="Villanueva C.D."/>
            <person name="Foss A.J."/>
            <person name="Garvey A.D."/>
            <person name="Gibson Q.A."/>
            <person name="Johansen J.R."/>
            <person name="Casamatta D.A."/>
        </authorList>
    </citation>
    <scope>NUCLEOTIDE SEQUENCE</scope>
    <source>
        <strain evidence="1">SJRDD-AB1</strain>
    </source>
</reference>
<proteinExistence type="predicted"/>